<keyword evidence="3" id="KW-1185">Reference proteome</keyword>
<sequence length="116" mass="12760">MMLQRASTVMEGGRGQGCPEEDDGVDDMENGGRMGLWWHPKDVGAPVVVAWLARALRGPWVVAELGTHGCGLWGSATVQLEGSRRPIVLHAARRSHRPAICLGSYSYRRRHPLIPH</sequence>
<dbReference type="EMBL" id="JAAALK010000285">
    <property type="protein sequence ID" value="KAG8065246.1"/>
    <property type="molecule type" value="Genomic_DNA"/>
</dbReference>
<reference evidence="2" key="1">
    <citation type="journal article" date="2021" name="bioRxiv">
        <title>Whole Genome Assembly and Annotation of Northern Wild Rice, Zizania palustris L., Supports a Whole Genome Duplication in the Zizania Genus.</title>
        <authorList>
            <person name="Haas M."/>
            <person name="Kono T."/>
            <person name="Macchietto M."/>
            <person name="Millas R."/>
            <person name="McGilp L."/>
            <person name="Shao M."/>
            <person name="Duquette J."/>
            <person name="Hirsch C.N."/>
            <person name="Kimball J."/>
        </authorList>
    </citation>
    <scope>NUCLEOTIDE SEQUENCE</scope>
    <source>
        <tissue evidence="2">Fresh leaf tissue</tissue>
    </source>
</reference>
<organism evidence="2 3">
    <name type="scientific">Zizania palustris</name>
    <name type="common">Northern wild rice</name>
    <dbReference type="NCBI Taxonomy" id="103762"/>
    <lineage>
        <taxon>Eukaryota</taxon>
        <taxon>Viridiplantae</taxon>
        <taxon>Streptophyta</taxon>
        <taxon>Embryophyta</taxon>
        <taxon>Tracheophyta</taxon>
        <taxon>Spermatophyta</taxon>
        <taxon>Magnoliopsida</taxon>
        <taxon>Liliopsida</taxon>
        <taxon>Poales</taxon>
        <taxon>Poaceae</taxon>
        <taxon>BOP clade</taxon>
        <taxon>Oryzoideae</taxon>
        <taxon>Oryzeae</taxon>
        <taxon>Zizaniinae</taxon>
        <taxon>Zizania</taxon>
    </lineage>
</organism>
<evidence type="ECO:0000313" key="2">
    <source>
        <dbReference type="EMBL" id="KAG8065246.1"/>
    </source>
</evidence>
<gene>
    <name evidence="2" type="ORF">GUJ93_ZPchr0004g38569</name>
</gene>
<accession>A0A8J5S1A0</accession>
<name>A0A8J5S1A0_ZIZPA</name>
<dbReference type="AlphaFoldDB" id="A0A8J5S1A0"/>
<feature type="region of interest" description="Disordered" evidence="1">
    <location>
        <begin position="1"/>
        <end position="26"/>
    </location>
</feature>
<evidence type="ECO:0000256" key="1">
    <source>
        <dbReference type="SAM" id="MobiDB-lite"/>
    </source>
</evidence>
<reference evidence="2" key="2">
    <citation type="submission" date="2021-02" db="EMBL/GenBank/DDBJ databases">
        <authorList>
            <person name="Kimball J.A."/>
            <person name="Haas M.W."/>
            <person name="Macchietto M."/>
            <person name="Kono T."/>
            <person name="Duquette J."/>
            <person name="Shao M."/>
        </authorList>
    </citation>
    <scope>NUCLEOTIDE SEQUENCE</scope>
    <source>
        <tissue evidence="2">Fresh leaf tissue</tissue>
    </source>
</reference>
<protein>
    <submittedName>
        <fullName evidence="2">Uncharacterized protein</fullName>
    </submittedName>
</protein>
<proteinExistence type="predicted"/>
<dbReference type="Proteomes" id="UP000729402">
    <property type="component" value="Unassembled WGS sequence"/>
</dbReference>
<comment type="caution">
    <text evidence="2">The sequence shown here is derived from an EMBL/GenBank/DDBJ whole genome shotgun (WGS) entry which is preliminary data.</text>
</comment>
<evidence type="ECO:0000313" key="3">
    <source>
        <dbReference type="Proteomes" id="UP000729402"/>
    </source>
</evidence>